<comment type="caution">
    <text evidence="2">The sequence shown here is derived from an EMBL/GenBank/DDBJ whole genome shotgun (WGS) entry which is preliminary data.</text>
</comment>
<reference evidence="2 3" key="1">
    <citation type="submission" date="2020-04" db="EMBL/GenBank/DDBJ databases">
        <title>Chitinophaga sp. G-6-1-13 sp. nov., isolated from soil.</title>
        <authorList>
            <person name="Dahal R.H."/>
            <person name="Chaudhary D.K."/>
        </authorList>
    </citation>
    <scope>NUCLEOTIDE SEQUENCE [LARGE SCALE GENOMIC DNA]</scope>
    <source>
        <strain evidence="2 3">G-6-1-13</strain>
    </source>
</reference>
<keyword evidence="3" id="KW-1185">Reference proteome</keyword>
<keyword evidence="2" id="KW-0560">Oxidoreductase</keyword>
<dbReference type="InterPro" id="IPR004360">
    <property type="entry name" value="Glyas_Fos-R_dOase_dom"/>
</dbReference>
<protein>
    <submittedName>
        <fullName evidence="2">Glyoxalase/bleomycin resistance/extradiol dioxygenase family protein</fullName>
    </submittedName>
</protein>
<dbReference type="Gene3D" id="3.10.180.10">
    <property type="entry name" value="2,3-Dihydroxybiphenyl 1,2-Dioxygenase, domain 1"/>
    <property type="match status" value="1"/>
</dbReference>
<evidence type="ECO:0000313" key="2">
    <source>
        <dbReference type="EMBL" id="NML40191.1"/>
    </source>
</evidence>
<dbReference type="Pfam" id="PF00903">
    <property type="entry name" value="Glyoxalase"/>
    <property type="match status" value="1"/>
</dbReference>
<accession>A0A848GRP9</accession>
<keyword evidence="2" id="KW-0223">Dioxygenase</keyword>
<dbReference type="InterPro" id="IPR037523">
    <property type="entry name" value="VOC_core"/>
</dbReference>
<dbReference type="GO" id="GO:0051213">
    <property type="term" value="F:dioxygenase activity"/>
    <property type="evidence" value="ECO:0007669"/>
    <property type="project" value="UniProtKB-KW"/>
</dbReference>
<gene>
    <name evidence="2" type="ORF">HHL17_23530</name>
</gene>
<name>A0A848GRP9_9BACT</name>
<dbReference type="RefSeq" id="WP_169227303.1">
    <property type="nucleotide sequence ID" value="NZ_JABBGC010000003.1"/>
</dbReference>
<proteinExistence type="predicted"/>
<dbReference type="EMBL" id="JABBGC010000003">
    <property type="protein sequence ID" value="NML40191.1"/>
    <property type="molecule type" value="Genomic_DNA"/>
</dbReference>
<dbReference type="InterPro" id="IPR029068">
    <property type="entry name" value="Glyas_Bleomycin-R_OHBP_Dase"/>
</dbReference>
<evidence type="ECO:0000259" key="1">
    <source>
        <dbReference type="PROSITE" id="PS51819"/>
    </source>
</evidence>
<feature type="domain" description="VOC" evidence="1">
    <location>
        <begin position="2"/>
        <end position="116"/>
    </location>
</feature>
<evidence type="ECO:0000313" key="3">
    <source>
        <dbReference type="Proteomes" id="UP000583266"/>
    </source>
</evidence>
<dbReference type="AlphaFoldDB" id="A0A848GRP9"/>
<dbReference type="SUPFAM" id="SSF54593">
    <property type="entry name" value="Glyoxalase/Bleomycin resistance protein/Dihydroxybiphenyl dioxygenase"/>
    <property type="match status" value="1"/>
</dbReference>
<dbReference type="PROSITE" id="PS51819">
    <property type="entry name" value="VOC"/>
    <property type="match status" value="1"/>
</dbReference>
<organism evidence="2 3">
    <name type="scientific">Chitinophaga fulva</name>
    <dbReference type="NCBI Taxonomy" id="2728842"/>
    <lineage>
        <taxon>Bacteria</taxon>
        <taxon>Pseudomonadati</taxon>
        <taxon>Bacteroidota</taxon>
        <taxon>Chitinophagia</taxon>
        <taxon>Chitinophagales</taxon>
        <taxon>Chitinophagaceae</taxon>
        <taxon>Chitinophaga</taxon>
    </lineage>
</organism>
<sequence>MTVLQLLVIKTNLPDQLAAFYTQLGIEFEYHRHGNGPFHYASKNGMPVMEIYPLPAGVTVPDNTTRLGFGVAQLDELISRLKEQQVTVLMMPVKTEWGYRAVVQDPDGRKVELMETPS</sequence>
<dbReference type="Proteomes" id="UP000583266">
    <property type="component" value="Unassembled WGS sequence"/>
</dbReference>